<proteinExistence type="inferred from homology"/>
<dbReference type="PIRSF" id="PIRSF023803">
    <property type="entry name" value="Ribonuclease_P_prd"/>
    <property type="match status" value="1"/>
</dbReference>
<protein>
    <recommendedName>
        <fullName evidence="6 9">Ribonuclease P/MRP protein subunit POP5</fullName>
    </recommendedName>
</protein>
<dbReference type="OMA" id="MQNYLDK"/>
<dbReference type="SUPFAM" id="SSF160350">
    <property type="entry name" value="Rnp2-like"/>
    <property type="match status" value="1"/>
</dbReference>
<dbReference type="Ensembl" id="ENSVURT00010009869.1">
    <property type="protein sequence ID" value="ENSVURP00010008692.1"/>
    <property type="gene ID" value="ENSVURG00010006745.1"/>
</dbReference>
<dbReference type="Proteomes" id="UP000314987">
    <property type="component" value="Unassembled WGS sequence"/>
</dbReference>
<evidence type="ECO:0000256" key="3">
    <source>
        <dbReference type="ARBA" id="ARBA00022552"/>
    </source>
</evidence>
<dbReference type="STRING" id="29139.ENSVURP00010008692"/>
<keyword evidence="5 9" id="KW-0539">Nucleus</keyword>
<evidence type="ECO:0000313" key="11">
    <source>
        <dbReference type="Ensembl" id="ENSVURP00010008692.1"/>
    </source>
</evidence>
<evidence type="ECO:0000256" key="9">
    <source>
        <dbReference type="PIRNR" id="PIRNR023803"/>
    </source>
</evidence>
<keyword evidence="4 9" id="KW-0819">tRNA processing</keyword>
<keyword evidence="12" id="KW-1185">Reference proteome</keyword>
<dbReference type="GeneTree" id="ENSGT00390000012331"/>
<dbReference type="Pfam" id="PF01900">
    <property type="entry name" value="RNase_P_Rpp14"/>
    <property type="match status" value="1"/>
</dbReference>
<evidence type="ECO:0000256" key="6">
    <source>
        <dbReference type="ARBA" id="ARBA00044198"/>
    </source>
</evidence>
<comment type="similarity">
    <text evidence="2 9">Belongs to the eukaryotic/archaeal RNase P protein component 2 family.</text>
</comment>
<name>A0A4X2KH03_VOMUR</name>
<dbReference type="GO" id="GO:0006364">
    <property type="term" value="P:rRNA processing"/>
    <property type="evidence" value="ECO:0007669"/>
    <property type="project" value="UniProtKB-KW"/>
</dbReference>
<dbReference type="PANTHER" id="PTHR48414:SF1">
    <property type="entry name" value="POP5 HOMOLOG, RIBONUCLEASE P_MRP SUBUNIT"/>
    <property type="match status" value="1"/>
</dbReference>
<evidence type="ECO:0000256" key="10">
    <source>
        <dbReference type="SAM" id="MobiDB-lite"/>
    </source>
</evidence>
<comment type="subunit">
    <text evidence="7">Component of nuclear RNase P and RNase MRP ribonucleoproteins. RNase P consists of a catalytic RNA moiety and 10 different protein chains; POP1, POP4, POP5, POP7, RPP14, RPP21, RPP25, RPP30, RPP38 and RPP40. Within the RNase P complex, POP1, POP7 and RPP25 form the 'finger' subcomplex, POP5, RPP14, RPP40 and homodimeric RPP30 form the 'palm' subcomplex, and RPP21, POP4 and RPP38 form the 'wrist' subcomplex. All subunits of the RNase P complex interact with the catalytic RNA. Several subunits of RNase P are also part of the RNase MRP complex. RNase MRP consists of a catalytic RNA moiety and about 8 protein subunits; POP1, POP7, RPP25, RPP30, RPP38, RPP40 and possibly also POP4 and POP5.</text>
</comment>
<reference evidence="12" key="1">
    <citation type="submission" date="2018-12" db="EMBL/GenBank/DDBJ databases">
        <authorList>
            <person name="Yazar S."/>
        </authorList>
    </citation>
    <scope>NUCLEOTIDE SEQUENCE [LARGE SCALE GENOMIC DNA]</scope>
</reference>
<reference evidence="11" key="3">
    <citation type="submission" date="2025-09" db="UniProtKB">
        <authorList>
            <consortium name="Ensembl"/>
        </authorList>
    </citation>
    <scope>IDENTIFICATION</scope>
</reference>
<dbReference type="GO" id="GO:0004526">
    <property type="term" value="F:ribonuclease P activity"/>
    <property type="evidence" value="ECO:0007669"/>
    <property type="project" value="Ensembl"/>
</dbReference>
<evidence type="ECO:0000256" key="4">
    <source>
        <dbReference type="ARBA" id="ARBA00022694"/>
    </source>
</evidence>
<evidence type="ECO:0000256" key="5">
    <source>
        <dbReference type="ARBA" id="ARBA00023242"/>
    </source>
</evidence>
<comment type="function">
    <text evidence="8">Component of ribonuclease P, a protein complex that generates mature tRNA molecules by cleaving their 5'-ends. Also a component of the MRP ribonuclease complex, which cleaves pre-rRNA sequences.</text>
</comment>
<dbReference type="GO" id="GO:0001682">
    <property type="term" value="P:tRNA 5'-leader removal"/>
    <property type="evidence" value="ECO:0007669"/>
    <property type="project" value="Ensembl"/>
</dbReference>
<dbReference type="GO" id="GO:0005655">
    <property type="term" value="C:nucleolar ribonuclease P complex"/>
    <property type="evidence" value="ECO:0007669"/>
    <property type="project" value="Ensembl"/>
</dbReference>
<reference evidence="11" key="2">
    <citation type="submission" date="2025-08" db="UniProtKB">
        <authorList>
            <consortium name="Ensembl"/>
        </authorList>
    </citation>
    <scope>IDENTIFICATION</scope>
</reference>
<dbReference type="AlphaFoldDB" id="A0A4X2KH03"/>
<comment type="subcellular location">
    <subcellularLocation>
        <location evidence="1 9">Nucleus</location>
        <location evidence="1 9">Nucleolus</location>
    </subcellularLocation>
</comment>
<evidence type="ECO:0000256" key="2">
    <source>
        <dbReference type="ARBA" id="ARBA00010800"/>
    </source>
</evidence>
<dbReference type="InterPro" id="IPR016819">
    <property type="entry name" value="RNase_P/MRP_POP5"/>
</dbReference>
<sequence>GFPVPVLAHSPSRPRLPSLTRFCARPRRRYLLCELVSEDPRCRACLEERVLFGLVRDAIARVHGAFGAAACAVAFTVKYLNAYTGVVLLRCRKEFYQLLWSALPFITYLENKGQRYACFFNTLHVGGTIRTCQKFLIQYNRRQLLILLHNCPDGEERESIKKSVMSCSLEEPQEDQLSGGGSEEDATEME</sequence>
<dbReference type="FunFam" id="3.30.70.3250:FF:000001">
    <property type="entry name" value="Ribonuclease P/MRP protein subunit POP5"/>
    <property type="match status" value="1"/>
</dbReference>
<gene>
    <name evidence="11" type="primary">POP5</name>
</gene>
<accession>A0A4X2KH03</accession>
<keyword evidence="3" id="KW-0698">rRNA processing</keyword>
<dbReference type="Gene3D" id="3.30.70.3250">
    <property type="entry name" value="Ribonuclease P, Pop5 subunit"/>
    <property type="match status" value="1"/>
</dbReference>
<feature type="region of interest" description="Disordered" evidence="10">
    <location>
        <begin position="166"/>
        <end position="190"/>
    </location>
</feature>
<dbReference type="InterPro" id="IPR038085">
    <property type="entry name" value="Rnp2-like_sf"/>
</dbReference>
<dbReference type="GO" id="GO:0033204">
    <property type="term" value="F:ribonuclease P RNA binding"/>
    <property type="evidence" value="ECO:0007669"/>
    <property type="project" value="Ensembl"/>
</dbReference>
<dbReference type="InterPro" id="IPR002759">
    <property type="entry name" value="Pop5/Rpp14/Rnp2-like"/>
</dbReference>
<evidence type="ECO:0000313" key="12">
    <source>
        <dbReference type="Proteomes" id="UP000314987"/>
    </source>
</evidence>
<organism evidence="11 12">
    <name type="scientific">Vombatus ursinus</name>
    <name type="common">Common wombat</name>
    <dbReference type="NCBI Taxonomy" id="29139"/>
    <lineage>
        <taxon>Eukaryota</taxon>
        <taxon>Metazoa</taxon>
        <taxon>Chordata</taxon>
        <taxon>Craniata</taxon>
        <taxon>Vertebrata</taxon>
        <taxon>Euteleostomi</taxon>
        <taxon>Mammalia</taxon>
        <taxon>Metatheria</taxon>
        <taxon>Diprotodontia</taxon>
        <taxon>Vombatidae</taxon>
        <taxon>Vombatus</taxon>
    </lineage>
</organism>
<dbReference type="GO" id="GO:0000172">
    <property type="term" value="C:ribonuclease MRP complex"/>
    <property type="evidence" value="ECO:0007669"/>
    <property type="project" value="Ensembl"/>
</dbReference>
<dbReference type="PANTHER" id="PTHR48414">
    <property type="entry name" value="POP5 HOMOLOG, RIBONUCLEASE P_MRP SUBUNIT"/>
    <property type="match status" value="1"/>
</dbReference>
<evidence type="ECO:0000256" key="1">
    <source>
        <dbReference type="ARBA" id="ARBA00004604"/>
    </source>
</evidence>
<evidence type="ECO:0000256" key="8">
    <source>
        <dbReference type="ARBA" id="ARBA00056519"/>
    </source>
</evidence>
<evidence type="ECO:0000256" key="7">
    <source>
        <dbReference type="ARBA" id="ARBA00046486"/>
    </source>
</evidence>